<proteinExistence type="predicted"/>
<feature type="transmembrane region" description="Helical" evidence="1">
    <location>
        <begin position="54"/>
        <end position="77"/>
    </location>
</feature>
<protein>
    <recommendedName>
        <fullName evidence="4">Glycosyltransferase RgtA/B/C/D-like domain-containing protein</fullName>
    </recommendedName>
</protein>
<feature type="transmembrane region" description="Helical" evidence="1">
    <location>
        <begin position="111"/>
        <end position="128"/>
    </location>
</feature>
<feature type="transmembrane region" description="Helical" evidence="1">
    <location>
        <begin position="323"/>
        <end position="344"/>
    </location>
</feature>
<name>A0A2M7TKC6_UNCKA</name>
<accession>A0A2M7TKC6</accession>
<evidence type="ECO:0000313" key="2">
    <source>
        <dbReference type="EMBL" id="PIZ47225.1"/>
    </source>
</evidence>
<reference evidence="3" key="1">
    <citation type="submission" date="2017-09" db="EMBL/GenBank/DDBJ databases">
        <title>Depth-based differentiation of microbial function through sediment-hosted aquifers and enrichment of novel symbionts in the deep terrestrial subsurface.</title>
        <authorList>
            <person name="Probst A.J."/>
            <person name="Ladd B."/>
            <person name="Jarett J.K."/>
            <person name="Geller-Mcgrath D.E."/>
            <person name="Sieber C.M.K."/>
            <person name="Emerson J.B."/>
            <person name="Anantharaman K."/>
            <person name="Thomas B.C."/>
            <person name="Malmstrom R."/>
            <person name="Stieglmeier M."/>
            <person name="Klingl A."/>
            <person name="Woyke T."/>
            <person name="Ryan C.M."/>
            <person name="Banfield J.F."/>
        </authorList>
    </citation>
    <scope>NUCLEOTIDE SEQUENCE [LARGE SCALE GENOMIC DNA]</scope>
</reference>
<organism evidence="2 3">
    <name type="scientific">candidate division WWE3 bacterium CG_4_10_14_0_2_um_filter_41_14</name>
    <dbReference type="NCBI Taxonomy" id="1975072"/>
    <lineage>
        <taxon>Bacteria</taxon>
        <taxon>Katanobacteria</taxon>
    </lineage>
</organism>
<comment type="caution">
    <text evidence="2">The sequence shown here is derived from an EMBL/GenBank/DDBJ whole genome shotgun (WGS) entry which is preliminary data.</text>
</comment>
<evidence type="ECO:0000256" key="1">
    <source>
        <dbReference type="SAM" id="Phobius"/>
    </source>
</evidence>
<feature type="transmembrane region" description="Helical" evidence="1">
    <location>
        <begin position="298"/>
        <end position="316"/>
    </location>
</feature>
<dbReference type="Proteomes" id="UP000228920">
    <property type="component" value="Unassembled WGS sequence"/>
</dbReference>
<dbReference type="AlphaFoldDB" id="A0A2M7TKC6"/>
<feature type="transmembrane region" description="Helical" evidence="1">
    <location>
        <begin position="84"/>
        <end position="105"/>
    </location>
</feature>
<keyword evidence="1" id="KW-0472">Membrane</keyword>
<feature type="transmembrane region" description="Helical" evidence="1">
    <location>
        <begin position="274"/>
        <end position="292"/>
    </location>
</feature>
<keyword evidence="1" id="KW-0812">Transmembrane</keyword>
<feature type="transmembrane region" description="Helical" evidence="1">
    <location>
        <begin position="159"/>
        <end position="187"/>
    </location>
</feature>
<dbReference type="EMBL" id="PFNL01000058">
    <property type="protein sequence ID" value="PIZ47225.1"/>
    <property type="molecule type" value="Genomic_DNA"/>
</dbReference>
<evidence type="ECO:0000313" key="3">
    <source>
        <dbReference type="Proteomes" id="UP000228920"/>
    </source>
</evidence>
<gene>
    <name evidence="2" type="ORF">COY32_02015</name>
</gene>
<feature type="transmembrane region" description="Helical" evidence="1">
    <location>
        <begin position="243"/>
        <end position="262"/>
    </location>
</feature>
<sequence length="516" mass="58226">MLLGSISIFGFIVWRGGSAYPLSLDWDLFAHQHVINAIQQGKFSFDPTKLSDTFLLFTYTPLFALCIGALRFVFWFFPLTGYYFLLDTFHYIANIIISYSLGYTVTKNKHIALISGICGALIFESTVAQTAFFAIPQNTAALLVVSSFIFWELKRYKLATAISVITFFVHFIIGGVGLGLILILAIWRSSFVKKMFGKHTLRIVMFFAIGLVAFSFIISGYLSLNPFSSGESTTFLFSIPEKFQFFMRWYSLVFLFAVPGIISFLRTPTDEKTLTMFFGLGIVALIFLPIPYSFKFYTIGRFFIHVLMAAGVYSLISHRSITWILWHIGGFSALLLLVLFHNVAEFKSAFPYNGSFTTVSSYEIDAATFLQKQKFTNETLLVSDPATQHVIEALSGINSQGGAFATQETRQKVDELFPFSDNTSVDLLFTIHDDIEGKAPEQIILVISGRFLQWQQLPDTHKYDVSYNIWAPRDTTPLLTSFVNELKSQPNVEMIYSNSGVSILLVTKNYSDTKTN</sequence>
<evidence type="ECO:0008006" key="4">
    <source>
        <dbReference type="Google" id="ProtNLM"/>
    </source>
</evidence>
<keyword evidence="1" id="KW-1133">Transmembrane helix</keyword>
<feature type="transmembrane region" description="Helical" evidence="1">
    <location>
        <begin position="199"/>
        <end position="223"/>
    </location>
</feature>